<protein>
    <submittedName>
        <fullName evidence="2">Uncharacterized protein</fullName>
    </submittedName>
</protein>
<proteinExistence type="predicted"/>
<evidence type="ECO:0000256" key="1">
    <source>
        <dbReference type="SAM" id="Phobius"/>
    </source>
</evidence>
<feature type="transmembrane region" description="Helical" evidence="1">
    <location>
        <begin position="230"/>
        <end position="249"/>
    </location>
</feature>
<gene>
    <name evidence="2" type="ORF">B0H67DRAFT_175</name>
</gene>
<evidence type="ECO:0000313" key="2">
    <source>
        <dbReference type="EMBL" id="KAK0729456.1"/>
    </source>
</evidence>
<organism evidence="2 3">
    <name type="scientific">Lasiosphaeris hirsuta</name>
    <dbReference type="NCBI Taxonomy" id="260670"/>
    <lineage>
        <taxon>Eukaryota</taxon>
        <taxon>Fungi</taxon>
        <taxon>Dikarya</taxon>
        <taxon>Ascomycota</taxon>
        <taxon>Pezizomycotina</taxon>
        <taxon>Sordariomycetes</taxon>
        <taxon>Sordariomycetidae</taxon>
        <taxon>Sordariales</taxon>
        <taxon>Lasiosphaeriaceae</taxon>
        <taxon>Lasiosphaeris</taxon>
    </lineage>
</organism>
<accession>A0AA40E9V6</accession>
<name>A0AA40E9V6_9PEZI</name>
<dbReference type="AlphaFoldDB" id="A0AA40E9V6"/>
<keyword evidence="1" id="KW-0472">Membrane</keyword>
<reference evidence="2" key="1">
    <citation type="submission" date="2023-06" db="EMBL/GenBank/DDBJ databases">
        <title>Genome-scale phylogeny and comparative genomics of the fungal order Sordariales.</title>
        <authorList>
            <consortium name="Lawrence Berkeley National Laboratory"/>
            <person name="Hensen N."/>
            <person name="Bonometti L."/>
            <person name="Westerberg I."/>
            <person name="Brannstrom I.O."/>
            <person name="Guillou S."/>
            <person name="Cros-Aarteil S."/>
            <person name="Calhoun S."/>
            <person name="Haridas S."/>
            <person name="Kuo A."/>
            <person name="Mondo S."/>
            <person name="Pangilinan J."/>
            <person name="Riley R."/>
            <person name="Labutti K."/>
            <person name="Andreopoulos B."/>
            <person name="Lipzen A."/>
            <person name="Chen C."/>
            <person name="Yanf M."/>
            <person name="Daum C."/>
            <person name="Ng V."/>
            <person name="Clum A."/>
            <person name="Steindorff A."/>
            <person name="Ohm R."/>
            <person name="Martin F."/>
            <person name="Silar P."/>
            <person name="Natvig D."/>
            <person name="Lalanne C."/>
            <person name="Gautier V."/>
            <person name="Ament-Velasquez S.L."/>
            <person name="Kruys A."/>
            <person name="Hutchinson M.I."/>
            <person name="Powell A.J."/>
            <person name="Barry K."/>
            <person name="Miller A.N."/>
            <person name="Grigoriev I.V."/>
            <person name="Debuchy R."/>
            <person name="Gladieux P."/>
            <person name="Thoren M.H."/>
            <person name="Johannesson H."/>
        </authorList>
    </citation>
    <scope>NUCLEOTIDE SEQUENCE</scope>
    <source>
        <strain evidence="2">SMH4607-1</strain>
    </source>
</reference>
<keyword evidence="1" id="KW-0812">Transmembrane</keyword>
<sequence length="264" mass="30012">MMRIVFSKNFIGQRSNTQHHPNRVAHFLARRFLFGACTSSVMSESRLRTSNTRLDKIHDRQSTRSSEKSEIRDTVSRLPYRWQPSSKGVCIASTRCKYVFCTVCTEYNGFSLLNPPMAYGCLISCPSSAFFSWFIHVSTYLNPPPSFVFPDTFLPVHLLFLTSPPTPPRIDTIYIQATLPSRACACILISIAQIASLFYQPLQSVMDLAHLTTPASNNLFPSMTEDECRWMHNIAVAFLIISFVLYHTYPGATPFAPHTNRHHH</sequence>
<keyword evidence="3" id="KW-1185">Reference proteome</keyword>
<comment type="caution">
    <text evidence="2">The sequence shown here is derived from an EMBL/GenBank/DDBJ whole genome shotgun (WGS) entry which is preliminary data.</text>
</comment>
<evidence type="ECO:0000313" key="3">
    <source>
        <dbReference type="Proteomes" id="UP001172102"/>
    </source>
</evidence>
<dbReference type="EMBL" id="JAUKUA010000001">
    <property type="protein sequence ID" value="KAK0729456.1"/>
    <property type="molecule type" value="Genomic_DNA"/>
</dbReference>
<keyword evidence="1" id="KW-1133">Transmembrane helix</keyword>
<dbReference type="Proteomes" id="UP001172102">
    <property type="component" value="Unassembled WGS sequence"/>
</dbReference>